<dbReference type="Pfam" id="PF03459">
    <property type="entry name" value="TOBE"/>
    <property type="match status" value="2"/>
</dbReference>
<evidence type="ECO:0000256" key="2">
    <source>
        <dbReference type="ARBA" id="ARBA00022448"/>
    </source>
</evidence>
<evidence type="ECO:0000256" key="3">
    <source>
        <dbReference type="ARBA" id="ARBA00022505"/>
    </source>
</evidence>
<dbReference type="SUPFAM" id="SSF46785">
    <property type="entry name" value="Winged helix' DNA-binding domain"/>
    <property type="match status" value="1"/>
</dbReference>
<dbReference type="KEGG" id="htr:EPV75_10620"/>
<dbReference type="PIRSF" id="PIRSF005763">
    <property type="entry name" value="Txn_reg_ModE"/>
    <property type="match status" value="1"/>
</dbReference>
<keyword evidence="2 5" id="KW-0813">Transport</keyword>
<dbReference type="PANTHER" id="PTHR30432:SF1">
    <property type="entry name" value="DNA-BINDING TRANSCRIPTIONAL DUAL REGULATOR MODE"/>
    <property type="match status" value="1"/>
</dbReference>
<dbReference type="InterPro" id="IPR005116">
    <property type="entry name" value="Transp-assoc_OB_typ1"/>
</dbReference>
<proteinExistence type="inferred from homology"/>
<dbReference type="PROSITE" id="PS51866">
    <property type="entry name" value="MOP"/>
    <property type="match status" value="2"/>
</dbReference>
<name>A0A410H5A3_9GAMM</name>
<feature type="region of interest" description="Required for dimer formation and molybdate binding" evidence="6">
    <location>
        <begin position="144"/>
        <end position="152"/>
    </location>
</feature>
<keyword evidence="3 5" id="KW-0500">Molybdenum</keyword>
<sequence>MLRYVLKVIKKAGHLNASNLPEQLVQSFLMGSKQSRSGQRRLELLNKIESLGSLSAAAKACGMSYKGAWQAIEAMNQLAEEPLVHTQKGGAGGGGMVLTQAGEALLAAYRLFNEQMQHWMRELEAMSPNMLSQLELMRKISMKTSARNLFHGTVTEIEKGAVNCEVTLSVGQGNEVIAQITLDSLERLGLEVGSDAYALIKASWVILTEDLNGTVKTSARNQFCGVVTKLDEGAVNSDVSIQLEGEQMISAIVTNQSVENLGLAVGARCCALVKASHVLLAVSD</sequence>
<dbReference type="InterPro" id="IPR004606">
    <property type="entry name" value="Mop_domain"/>
</dbReference>
<accession>A0A410H5A3</accession>
<evidence type="ECO:0000256" key="5">
    <source>
        <dbReference type="PIRNR" id="PIRNR005763"/>
    </source>
</evidence>
<evidence type="ECO:0000313" key="9">
    <source>
        <dbReference type="Proteomes" id="UP000285478"/>
    </source>
</evidence>
<evidence type="ECO:0000259" key="7">
    <source>
        <dbReference type="PROSITE" id="PS51866"/>
    </source>
</evidence>
<evidence type="ECO:0000256" key="1">
    <source>
        <dbReference type="ARBA" id="ARBA00008110"/>
    </source>
</evidence>
<evidence type="ECO:0000256" key="6">
    <source>
        <dbReference type="PIRSR" id="PIRSR005763-1"/>
    </source>
</evidence>
<gene>
    <name evidence="8" type="ORF">EPV75_10620</name>
</gene>
<comment type="similarity">
    <text evidence="1 5">Belongs to the ModE family.</text>
</comment>
<dbReference type="InterPro" id="IPR000847">
    <property type="entry name" value="LysR_HTH_N"/>
</dbReference>
<evidence type="ECO:0000313" key="8">
    <source>
        <dbReference type="EMBL" id="QAB16091.1"/>
    </source>
</evidence>
<dbReference type="InterPro" id="IPR008995">
    <property type="entry name" value="Mo/tungstate-bd_C_term_dom"/>
</dbReference>
<dbReference type="EMBL" id="CP035033">
    <property type="protein sequence ID" value="QAB16091.1"/>
    <property type="molecule type" value="Genomic_DNA"/>
</dbReference>
<dbReference type="Proteomes" id="UP000285478">
    <property type="component" value="Chromosome"/>
</dbReference>
<dbReference type="InterPro" id="IPR036388">
    <property type="entry name" value="WH-like_DNA-bd_sf"/>
</dbReference>
<dbReference type="InterPro" id="IPR051815">
    <property type="entry name" value="Molybdate_resp_trans_reg"/>
</dbReference>
<dbReference type="GO" id="GO:0003700">
    <property type="term" value="F:DNA-binding transcription factor activity"/>
    <property type="evidence" value="ECO:0007669"/>
    <property type="project" value="InterPro"/>
</dbReference>
<dbReference type="GO" id="GO:0030151">
    <property type="term" value="F:molybdenum ion binding"/>
    <property type="evidence" value="ECO:0007669"/>
    <property type="project" value="UniProtKB-UniRule"/>
</dbReference>
<dbReference type="NCBIfam" id="TIGR00638">
    <property type="entry name" value="Mop"/>
    <property type="match status" value="2"/>
</dbReference>
<dbReference type="AlphaFoldDB" id="A0A410H5A3"/>
<keyword evidence="9" id="KW-1185">Reference proteome</keyword>
<keyword evidence="4" id="KW-0677">Repeat</keyword>
<dbReference type="Gene3D" id="1.10.10.10">
    <property type="entry name" value="Winged helix-like DNA-binding domain superfamily/Winged helix DNA-binding domain"/>
    <property type="match status" value="1"/>
</dbReference>
<feature type="domain" description="Mop" evidence="7">
    <location>
        <begin position="143"/>
        <end position="209"/>
    </location>
</feature>
<dbReference type="InterPro" id="IPR016462">
    <property type="entry name" value="ModE"/>
</dbReference>
<dbReference type="SUPFAM" id="SSF50331">
    <property type="entry name" value="MOP-like"/>
    <property type="match status" value="2"/>
</dbReference>
<evidence type="ECO:0000256" key="4">
    <source>
        <dbReference type="ARBA" id="ARBA00022737"/>
    </source>
</evidence>
<feature type="domain" description="Mop" evidence="7">
    <location>
        <begin position="216"/>
        <end position="282"/>
    </location>
</feature>
<dbReference type="Gene3D" id="2.40.50.100">
    <property type="match status" value="2"/>
</dbReference>
<dbReference type="Pfam" id="PF00126">
    <property type="entry name" value="HTH_1"/>
    <property type="match status" value="1"/>
</dbReference>
<dbReference type="InterPro" id="IPR036390">
    <property type="entry name" value="WH_DNA-bd_sf"/>
</dbReference>
<reference evidence="8 9" key="1">
    <citation type="journal article" date="2018" name="Environ. Microbiol.">
        <title>Genomes of ubiquitous marine and hypersaline Hydrogenovibrio, Thiomicrorhabdus and Thiomicrospira spp. encode a diversity of mechanisms to sustain chemolithoautotrophy in heterogeneous environments.</title>
        <authorList>
            <person name="Scott K.M."/>
            <person name="Williams J."/>
            <person name="Porter C.M.B."/>
            <person name="Russel S."/>
            <person name="Harmer T.L."/>
            <person name="Paul J.H."/>
            <person name="Antonen K.M."/>
            <person name="Bridges M.K."/>
            <person name="Camper G.J."/>
            <person name="Campla C.K."/>
            <person name="Casella L.G."/>
            <person name="Chase E."/>
            <person name="Conrad J.W."/>
            <person name="Cruz M.C."/>
            <person name="Dunlap D.S."/>
            <person name="Duran L."/>
            <person name="Fahsbender E.M."/>
            <person name="Goldsmith D.B."/>
            <person name="Keeley R.F."/>
            <person name="Kondoff M.R."/>
            <person name="Kussy B.I."/>
            <person name="Lane M.K."/>
            <person name="Lawler S."/>
            <person name="Leigh B.A."/>
            <person name="Lewis C."/>
            <person name="Lostal L.M."/>
            <person name="Marking D."/>
            <person name="Mancera P.A."/>
            <person name="McClenthan E.C."/>
            <person name="McIntyre E.A."/>
            <person name="Mine J.A."/>
            <person name="Modi S."/>
            <person name="Moore B.D."/>
            <person name="Morgan W.A."/>
            <person name="Nelson K.M."/>
            <person name="Nguyen K.N."/>
            <person name="Ogburn N."/>
            <person name="Parrino D.G."/>
            <person name="Pedapudi A.D."/>
            <person name="Pelham R.P."/>
            <person name="Preece A.M."/>
            <person name="Rampersad E.A."/>
            <person name="Richardson J.C."/>
            <person name="Rodgers C.M."/>
            <person name="Schaffer B.L."/>
            <person name="Sheridan N.E."/>
            <person name="Solone M.R."/>
            <person name="Staley Z.R."/>
            <person name="Tabuchi M."/>
            <person name="Waide R.J."/>
            <person name="Wanjugi P.W."/>
            <person name="Young S."/>
            <person name="Clum A."/>
            <person name="Daum C."/>
            <person name="Huntemann M."/>
            <person name="Ivanova N."/>
            <person name="Kyrpides N."/>
            <person name="Mikhailova N."/>
            <person name="Palaniappan K."/>
            <person name="Pillay M."/>
            <person name="Reddy T.B.K."/>
            <person name="Shapiro N."/>
            <person name="Stamatis D."/>
            <person name="Varghese N."/>
            <person name="Woyke T."/>
            <person name="Boden R."/>
            <person name="Freyermuth S.K."/>
            <person name="Kerfeld C.A."/>
        </authorList>
    </citation>
    <scope>NUCLEOTIDE SEQUENCE [LARGE SCALE GENOMIC DNA]</scope>
    <source>
        <strain evidence="8 9">JR-2</strain>
    </source>
</reference>
<protein>
    <submittedName>
        <fullName evidence="8">LysR family transcriptional regulator</fullName>
    </submittedName>
</protein>
<organism evidence="8 9">
    <name type="scientific">Hydrogenovibrio thermophilus</name>
    <dbReference type="NCBI Taxonomy" id="265883"/>
    <lineage>
        <taxon>Bacteria</taxon>
        <taxon>Pseudomonadati</taxon>
        <taxon>Pseudomonadota</taxon>
        <taxon>Gammaproteobacteria</taxon>
        <taxon>Thiotrichales</taxon>
        <taxon>Piscirickettsiaceae</taxon>
        <taxon>Hydrogenovibrio</taxon>
    </lineage>
</organism>
<dbReference type="PANTHER" id="PTHR30432">
    <property type="entry name" value="TRANSCRIPTIONAL REGULATOR MODE"/>
    <property type="match status" value="1"/>
</dbReference>
<dbReference type="GO" id="GO:0015689">
    <property type="term" value="P:molybdate ion transport"/>
    <property type="evidence" value="ECO:0007669"/>
    <property type="project" value="UniProtKB-UniRule"/>
</dbReference>